<sequence>RRKFYDVAQATGSPIAEEALRRIADLYAVEADVRGKAPAWRLAARRKMSAPRVENLRLWLESQLAQVPARSTLADAIRYTLTRWKGLTRFLDDG</sequence>
<name>A0A062US48_9PROT</name>
<dbReference type="EMBL" id="AWFG01000003">
    <property type="protein sequence ID" value="KCZ60309.1"/>
    <property type="molecule type" value="Genomic_DNA"/>
</dbReference>
<dbReference type="AlphaFoldDB" id="A0A062US48"/>
<evidence type="ECO:0000259" key="1">
    <source>
        <dbReference type="Pfam" id="PF03050"/>
    </source>
</evidence>
<feature type="non-terminal residue" evidence="2">
    <location>
        <position position="94"/>
    </location>
</feature>
<comment type="caution">
    <text evidence="2">The sequence shown here is derived from an EMBL/GenBank/DDBJ whole genome shotgun (WGS) entry which is preliminary data.</text>
</comment>
<reference evidence="2 3" key="1">
    <citation type="journal article" date="2014" name="Antonie Van Leeuwenhoek">
        <title>Hyphomonas beringensis sp. nov. and Hyphomonas chukchiensis sp. nov., isolated from surface seawater of the Bering Sea and Chukchi Sea.</title>
        <authorList>
            <person name="Li C."/>
            <person name="Lai Q."/>
            <person name="Li G."/>
            <person name="Dong C."/>
            <person name="Wang J."/>
            <person name="Liao Y."/>
            <person name="Shao Z."/>
        </authorList>
    </citation>
    <scope>NUCLEOTIDE SEQUENCE [LARGE SCALE GENOMIC DNA]</scope>
    <source>
        <strain evidence="2 3">BH-BN04-4</strain>
    </source>
</reference>
<keyword evidence="3" id="KW-1185">Reference proteome</keyword>
<protein>
    <recommendedName>
        <fullName evidence="1">Transposase IS66 central domain-containing protein</fullName>
    </recommendedName>
</protein>
<dbReference type="OrthoDB" id="9800877at2"/>
<dbReference type="RefSeq" id="WP_034737186.1">
    <property type="nucleotide sequence ID" value="NZ_AWFG01000003.1"/>
</dbReference>
<dbReference type="InterPro" id="IPR004291">
    <property type="entry name" value="Transposase_IS66_central"/>
</dbReference>
<dbReference type="Pfam" id="PF03050">
    <property type="entry name" value="DDE_Tnp_IS66"/>
    <property type="match status" value="1"/>
</dbReference>
<proteinExistence type="predicted"/>
<dbReference type="STRING" id="1280947.HY30_19315"/>
<dbReference type="PANTHER" id="PTHR33678:SF1">
    <property type="entry name" value="BLL1576 PROTEIN"/>
    <property type="match status" value="1"/>
</dbReference>
<evidence type="ECO:0000313" key="2">
    <source>
        <dbReference type="EMBL" id="KCZ60309.1"/>
    </source>
</evidence>
<accession>A0A062US48</accession>
<feature type="domain" description="Transposase IS66 central" evidence="1">
    <location>
        <begin position="1"/>
        <end position="94"/>
    </location>
</feature>
<evidence type="ECO:0000313" key="3">
    <source>
        <dbReference type="Proteomes" id="UP000027190"/>
    </source>
</evidence>
<feature type="non-terminal residue" evidence="2">
    <location>
        <position position="1"/>
    </location>
</feature>
<dbReference type="PANTHER" id="PTHR33678">
    <property type="entry name" value="BLL1576 PROTEIN"/>
    <property type="match status" value="1"/>
</dbReference>
<organism evidence="2 3">
    <name type="scientific">Hyphomonas chukchiensis</name>
    <dbReference type="NCBI Taxonomy" id="1280947"/>
    <lineage>
        <taxon>Bacteria</taxon>
        <taxon>Pseudomonadati</taxon>
        <taxon>Pseudomonadota</taxon>
        <taxon>Alphaproteobacteria</taxon>
        <taxon>Hyphomonadales</taxon>
        <taxon>Hyphomonadaceae</taxon>
        <taxon>Hyphomonas</taxon>
    </lineage>
</organism>
<gene>
    <name evidence="2" type="ORF">HY30_19315</name>
</gene>
<dbReference type="eggNOG" id="COG4974">
    <property type="taxonomic scope" value="Bacteria"/>
</dbReference>
<dbReference type="InterPro" id="IPR052344">
    <property type="entry name" value="Transposase-related"/>
</dbReference>
<dbReference type="Proteomes" id="UP000027190">
    <property type="component" value="Unassembled WGS sequence"/>
</dbReference>